<dbReference type="AlphaFoldDB" id="A0A8J2GZ55"/>
<proteinExistence type="predicted"/>
<gene>
    <name evidence="2" type="ORF">HICCMSTLAB_LOCUS41</name>
</gene>
<feature type="non-terminal residue" evidence="2">
    <location>
        <position position="333"/>
    </location>
</feature>
<accession>A0A8J2GZ55</accession>
<sequence>GVIVIDGWKNSVANTKNVVCIIHTANEPSFFLNSWDFTSLSEDTQQLTKVIEEAVEIAKTNYNKTIYAVVSDNAPVMTAMGKADLIENGGTKIKLACETRWCSYRDAFRCCLKNLDIMKKIISNKLNKPSFIKSKKQEKEKLITLNDQISDDSLITKLQDFIVLSDPVCSLINKCQQSNFTIPDAAEEWMKLNVPIEDEKIQEIVQKRIDKVLTPILLAANLLHPHYQGKQFRHNDKYYSQAIEFIRNELNESYHEMEAYENKVGIFESLLKKGNIPPKSFWQMAENSYPVLSQLAQRLINILSSSAQIERLFSNWSFVHSCLRNRLTPERSE</sequence>
<comment type="caution">
    <text evidence="2">The sequence shown here is derived from an EMBL/GenBank/DDBJ whole genome shotgun (WGS) entry which is preliminary data.</text>
</comment>
<reference evidence="2" key="1">
    <citation type="submission" date="2021-04" db="EMBL/GenBank/DDBJ databases">
        <authorList>
            <person name="Chebbi M.A.C M."/>
        </authorList>
    </citation>
    <scope>NUCLEOTIDE SEQUENCE</scope>
</reference>
<feature type="non-terminal residue" evidence="2">
    <location>
        <position position="1"/>
    </location>
</feature>
<dbReference type="SUPFAM" id="SSF53098">
    <property type="entry name" value="Ribonuclease H-like"/>
    <property type="match status" value="1"/>
</dbReference>
<dbReference type="Pfam" id="PF05699">
    <property type="entry name" value="Dimer_Tnp_hAT"/>
    <property type="match status" value="1"/>
</dbReference>
<dbReference type="Proteomes" id="UP000786811">
    <property type="component" value="Unassembled WGS sequence"/>
</dbReference>
<dbReference type="EMBL" id="CAJNRD030000343">
    <property type="protein sequence ID" value="CAG5071439.1"/>
    <property type="molecule type" value="Genomic_DNA"/>
</dbReference>
<keyword evidence="3" id="KW-1185">Reference proteome</keyword>
<organism evidence="2 3">
    <name type="scientific">Cotesia congregata</name>
    <name type="common">Parasitoid wasp</name>
    <name type="synonym">Apanteles congregatus</name>
    <dbReference type="NCBI Taxonomy" id="51543"/>
    <lineage>
        <taxon>Eukaryota</taxon>
        <taxon>Metazoa</taxon>
        <taxon>Ecdysozoa</taxon>
        <taxon>Arthropoda</taxon>
        <taxon>Hexapoda</taxon>
        <taxon>Insecta</taxon>
        <taxon>Pterygota</taxon>
        <taxon>Neoptera</taxon>
        <taxon>Endopterygota</taxon>
        <taxon>Hymenoptera</taxon>
        <taxon>Apocrita</taxon>
        <taxon>Ichneumonoidea</taxon>
        <taxon>Braconidae</taxon>
        <taxon>Microgastrinae</taxon>
        <taxon>Cotesia</taxon>
    </lineage>
</organism>
<evidence type="ECO:0000259" key="1">
    <source>
        <dbReference type="Pfam" id="PF05699"/>
    </source>
</evidence>
<evidence type="ECO:0000313" key="2">
    <source>
        <dbReference type="EMBL" id="CAG5071439.1"/>
    </source>
</evidence>
<protein>
    <recommendedName>
        <fullName evidence="1">HAT C-terminal dimerisation domain-containing protein</fullName>
    </recommendedName>
</protein>
<evidence type="ECO:0000313" key="3">
    <source>
        <dbReference type="Proteomes" id="UP000786811"/>
    </source>
</evidence>
<dbReference type="InterPro" id="IPR012337">
    <property type="entry name" value="RNaseH-like_sf"/>
</dbReference>
<name>A0A8J2GZ55_COTCN</name>
<feature type="domain" description="HAT C-terminal dimerisation" evidence="1">
    <location>
        <begin position="275"/>
        <end position="331"/>
    </location>
</feature>
<dbReference type="GO" id="GO:0046983">
    <property type="term" value="F:protein dimerization activity"/>
    <property type="evidence" value="ECO:0007669"/>
    <property type="project" value="InterPro"/>
</dbReference>
<dbReference type="InterPro" id="IPR008906">
    <property type="entry name" value="HATC_C_dom"/>
</dbReference>
<dbReference type="OrthoDB" id="7684415at2759"/>